<dbReference type="PANTHER" id="PTHR30012">
    <property type="entry name" value="GENERAL SECRETION PATHWAY PROTEIN"/>
    <property type="match status" value="1"/>
</dbReference>
<dbReference type="GO" id="GO:0015628">
    <property type="term" value="P:protein secretion by the type II secretion system"/>
    <property type="evidence" value="ECO:0007669"/>
    <property type="project" value="TreeGrafter"/>
</dbReference>
<evidence type="ECO:0000256" key="6">
    <source>
        <dbReference type="ARBA" id="ARBA00022989"/>
    </source>
</evidence>
<feature type="transmembrane region" description="Helical" evidence="8">
    <location>
        <begin position="217"/>
        <end position="243"/>
    </location>
</feature>
<dbReference type="Proteomes" id="UP000006201">
    <property type="component" value="Unassembled WGS sequence"/>
</dbReference>
<keyword evidence="11" id="KW-1185">Reference proteome</keyword>
<evidence type="ECO:0000256" key="1">
    <source>
        <dbReference type="ARBA" id="ARBA00004429"/>
    </source>
</evidence>
<keyword evidence="5 8" id="KW-0812">Transmembrane</keyword>
<evidence type="ECO:0000256" key="8">
    <source>
        <dbReference type="SAM" id="Phobius"/>
    </source>
</evidence>
<name>A4C7Z1_9GAMM</name>
<dbReference type="STRING" id="87626.PTD2_06679"/>
<evidence type="ECO:0000256" key="5">
    <source>
        <dbReference type="ARBA" id="ARBA00022692"/>
    </source>
</evidence>
<accession>A4C7Z1</accession>
<dbReference type="eggNOG" id="COG1459">
    <property type="taxonomic scope" value="Bacteria"/>
</dbReference>
<dbReference type="InterPro" id="IPR018076">
    <property type="entry name" value="T2SS_GspF_dom"/>
</dbReference>
<evidence type="ECO:0000313" key="10">
    <source>
        <dbReference type="EMBL" id="EAR28706.1"/>
    </source>
</evidence>
<keyword evidence="3" id="KW-1003">Cell membrane</keyword>
<dbReference type="EMBL" id="AAOH01000003">
    <property type="protein sequence ID" value="EAR28706.1"/>
    <property type="molecule type" value="Genomic_DNA"/>
</dbReference>
<organism evidence="10 11">
    <name type="scientific">Pseudoalteromonas tunicata D2</name>
    <dbReference type="NCBI Taxonomy" id="87626"/>
    <lineage>
        <taxon>Bacteria</taxon>
        <taxon>Pseudomonadati</taxon>
        <taxon>Pseudomonadota</taxon>
        <taxon>Gammaproteobacteria</taxon>
        <taxon>Alteromonadales</taxon>
        <taxon>Pseudoalteromonadaceae</taxon>
        <taxon>Pseudoalteromonas</taxon>
    </lineage>
</organism>
<dbReference type="PANTHER" id="PTHR30012:SF4">
    <property type="entry name" value="MSHA BIOGENESIS PROTEIN MSHG"/>
    <property type="match status" value="1"/>
</dbReference>
<dbReference type="Pfam" id="PF00482">
    <property type="entry name" value="T2SSF"/>
    <property type="match status" value="2"/>
</dbReference>
<dbReference type="PRINTS" id="PR00812">
    <property type="entry name" value="BCTERIALGSPF"/>
</dbReference>
<evidence type="ECO:0000259" key="9">
    <source>
        <dbReference type="Pfam" id="PF00482"/>
    </source>
</evidence>
<evidence type="ECO:0000256" key="2">
    <source>
        <dbReference type="ARBA" id="ARBA00005745"/>
    </source>
</evidence>
<keyword evidence="4" id="KW-0997">Cell inner membrane</keyword>
<dbReference type="InterPro" id="IPR003004">
    <property type="entry name" value="GspF/PilC"/>
</dbReference>
<sequence length="411" mass="46229">MINSLMAMFKYQAKDSQGKLVQGVIEAANQNAAADALFKRDCIPMSITPTKEQLSDGNFMRYFEPKVELDELIIFCRQMYSLLKAGIPIIRAIVGLAETTTHKRFAEALTDLTKQLEQGRNLSSAMASHKKIFNRLMVSIVVVGESTGRLEDAFLQLATYFEREQETRKRIKSAMRYPTFVILALVAAMFILNIFVIPTFANMFSKFNAELPLMTRILIGTSGFFVNYWLLLIIGMVATVALVRNYLHSVSGRLKWDRIKLKIPLVGTIIERSLLARYSRSFAMILRSGVPMTTGLSLVAEAVDNTFMEQKVLEMRRGIEKGESLLRVSKQSGLFTQLVLQMVAVGEETGQVDELLQESAEFYEREVDFDLKSLTAKIEPILISAVAVMVLVLALGIFTPMWDMMSAIKGR</sequence>
<feature type="domain" description="Type II secretion system protein GspF" evidence="9">
    <location>
        <begin position="279"/>
        <end position="400"/>
    </location>
</feature>
<feature type="transmembrane region" description="Helical" evidence="8">
    <location>
        <begin position="177"/>
        <end position="197"/>
    </location>
</feature>
<comment type="similarity">
    <text evidence="2">Belongs to the GSP F family.</text>
</comment>
<dbReference type="FunFam" id="1.20.81.30:FF:000001">
    <property type="entry name" value="Type II secretion system protein F"/>
    <property type="match status" value="2"/>
</dbReference>
<evidence type="ECO:0000313" key="11">
    <source>
        <dbReference type="Proteomes" id="UP000006201"/>
    </source>
</evidence>
<keyword evidence="7 8" id="KW-0472">Membrane</keyword>
<proteinExistence type="inferred from homology"/>
<protein>
    <submittedName>
        <fullName evidence="10">Putative Mannose-sensitive agglutinin (MSHA) biogenesis protein MshG (Pilus type IV)</fullName>
    </submittedName>
</protein>
<dbReference type="Gene3D" id="1.20.81.30">
    <property type="entry name" value="Type II secretion system (T2SS), domain F"/>
    <property type="match status" value="2"/>
</dbReference>
<comment type="caution">
    <text evidence="10">The sequence shown here is derived from an EMBL/GenBank/DDBJ whole genome shotgun (WGS) entry which is preliminary data.</text>
</comment>
<dbReference type="GO" id="GO:0005886">
    <property type="term" value="C:plasma membrane"/>
    <property type="evidence" value="ECO:0007669"/>
    <property type="project" value="UniProtKB-SubCell"/>
</dbReference>
<dbReference type="InterPro" id="IPR042094">
    <property type="entry name" value="T2SS_GspF_sf"/>
</dbReference>
<comment type="subcellular location">
    <subcellularLocation>
        <location evidence="1">Cell inner membrane</location>
        <topology evidence="1">Multi-pass membrane protein</topology>
    </subcellularLocation>
</comment>
<feature type="domain" description="Type II secretion system protein GspF" evidence="9">
    <location>
        <begin position="75"/>
        <end position="198"/>
    </location>
</feature>
<evidence type="ECO:0000256" key="4">
    <source>
        <dbReference type="ARBA" id="ARBA00022519"/>
    </source>
</evidence>
<dbReference type="HOGENOM" id="CLU_035032_2_2_6"/>
<evidence type="ECO:0000256" key="3">
    <source>
        <dbReference type="ARBA" id="ARBA00022475"/>
    </source>
</evidence>
<dbReference type="AlphaFoldDB" id="A4C7Z1"/>
<feature type="transmembrane region" description="Helical" evidence="8">
    <location>
        <begin position="381"/>
        <end position="402"/>
    </location>
</feature>
<gene>
    <name evidence="10" type="ORF">PTD2_06679</name>
</gene>
<keyword evidence="6 8" id="KW-1133">Transmembrane helix</keyword>
<reference evidence="10 11" key="1">
    <citation type="submission" date="2006-02" db="EMBL/GenBank/DDBJ databases">
        <authorList>
            <person name="Moran M.A."/>
            <person name="Kjelleberg S."/>
            <person name="Egan S."/>
            <person name="Saunders N."/>
            <person name="Thomas T."/>
            <person name="Ferriera S."/>
            <person name="Johnson J."/>
            <person name="Kravitz S."/>
            <person name="Halpern A."/>
            <person name="Remington K."/>
            <person name="Beeson K."/>
            <person name="Tran B."/>
            <person name="Rogers Y.-H."/>
            <person name="Friedman R."/>
            <person name="Venter J.C."/>
        </authorList>
    </citation>
    <scope>NUCLEOTIDE SEQUENCE [LARGE SCALE GENOMIC DNA]</scope>
    <source>
        <strain evidence="10 11">D2</strain>
    </source>
</reference>
<evidence type="ECO:0000256" key="7">
    <source>
        <dbReference type="ARBA" id="ARBA00023136"/>
    </source>
</evidence>